<dbReference type="AlphaFoldDB" id="A0AAN9TH19"/>
<dbReference type="Proteomes" id="UP001367676">
    <property type="component" value="Unassembled WGS sequence"/>
</dbReference>
<sequence>MYLNRCESKCIRIYFYIFLLAFLNYNEAINAEAINIQQKAEKDSIRSHKSVEPGAETQFGDIVPSIKYHAKQQREKSVNENDARFLKKLVSAQGHFEANTDPTPPLPTKQIRSAQVPFTPQNDPPTPLPTKQMRSAQVPIMAQNDPPTPLPTKQMRSAQVPIMAQNDPPTPLPTKQMRSAQVPIMAQNDPPTPLPTKQMRSAQVHFEPRTDPPPPLPTKQIRSMRGNFEKRANSPIQFTTKKIQTKNSKNGYKSWDSNQIVQGIYPNFQAKRELEGQTSSNNIDASLKLNAEGQDLNYRVLSHLRQSAGEQLKSKLNNKYILSKRKAVSRDHIHPILSHPDRSAKAGHDRIHQIQSEPKHVVKVKSHVENGEHSKVPNFLFRGENYLPVAKAFGKLTKNRAKANEYLKSQPRPKINHPAKRAAGRGKIPRMKIKKNLGAKQALSQLLHAYIPKEYLEPSRPNSPTGSLELTYKNEKLNLKSQIPPPIIIPSHEHPLIESPNPSNDVSWDWDLHDDTESDFEHPWYPSRPAGTTHRPTLDWNHRDPINGPGTSKPSMCHSLAEKKFHKLLQHWAIIICPPHQQYLTTTNIPTEESWYGNETEEPWYWNQTEKRWFWNQTEKPQNWNQTEETWYGNQTEKPLYWNQTEEPWYGNQTVKPLYWNQTEEPWYGNQTEKPWYRNQTEERWYWDSNETTTTFDSLGYLDDETSTQFGTDETWDGVETSVSPDEEATT</sequence>
<evidence type="ECO:0000256" key="1">
    <source>
        <dbReference type="SAM" id="MobiDB-lite"/>
    </source>
</evidence>
<dbReference type="EMBL" id="JBBCAQ010000022">
    <property type="protein sequence ID" value="KAK7591005.1"/>
    <property type="molecule type" value="Genomic_DNA"/>
</dbReference>
<proteinExistence type="predicted"/>
<organism evidence="2 3">
    <name type="scientific">Parthenolecanium corni</name>
    <dbReference type="NCBI Taxonomy" id="536013"/>
    <lineage>
        <taxon>Eukaryota</taxon>
        <taxon>Metazoa</taxon>
        <taxon>Ecdysozoa</taxon>
        <taxon>Arthropoda</taxon>
        <taxon>Hexapoda</taxon>
        <taxon>Insecta</taxon>
        <taxon>Pterygota</taxon>
        <taxon>Neoptera</taxon>
        <taxon>Paraneoptera</taxon>
        <taxon>Hemiptera</taxon>
        <taxon>Sternorrhyncha</taxon>
        <taxon>Coccoidea</taxon>
        <taxon>Coccidae</taxon>
        <taxon>Parthenolecanium</taxon>
    </lineage>
</organism>
<evidence type="ECO:0000313" key="2">
    <source>
        <dbReference type="EMBL" id="KAK7591005.1"/>
    </source>
</evidence>
<feature type="region of interest" description="Disordered" evidence="1">
    <location>
        <begin position="704"/>
        <end position="731"/>
    </location>
</feature>
<reference evidence="2 3" key="1">
    <citation type="submission" date="2024-03" db="EMBL/GenBank/DDBJ databases">
        <title>Adaptation during the transition from Ophiocordyceps entomopathogen to insect associate is accompanied by gene loss and intensified selection.</title>
        <authorList>
            <person name="Ward C.M."/>
            <person name="Onetto C.A."/>
            <person name="Borneman A.R."/>
        </authorList>
    </citation>
    <scope>NUCLEOTIDE SEQUENCE [LARGE SCALE GENOMIC DNA]</scope>
    <source>
        <strain evidence="2">AWRI1</strain>
        <tissue evidence="2">Single Adult Female</tissue>
    </source>
</reference>
<gene>
    <name evidence="2" type="ORF">V9T40_002618</name>
</gene>
<name>A0AAN9TH19_9HEMI</name>
<keyword evidence="3" id="KW-1185">Reference proteome</keyword>
<protein>
    <submittedName>
        <fullName evidence="2">Uncharacterized protein</fullName>
    </submittedName>
</protein>
<comment type="caution">
    <text evidence="2">The sequence shown here is derived from an EMBL/GenBank/DDBJ whole genome shotgun (WGS) entry which is preliminary data.</text>
</comment>
<accession>A0AAN9TH19</accession>
<feature type="region of interest" description="Disordered" evidence="1">
    <location>
        <begin position="521"/>
        <end position="540"/>
    </location>
</feature>
<evidence type="ECO:0000313" key="3">
    <source>
        <dbReference type="Proteomes" id="UP001367676"/>
    </source>
</evidence>